<evidence type="ECO:0000256" key="2">
    <source>
        <dbReference type="PIRSR" id="PIRSR605754-1"/>
    </source>
</evidence>
<reference evidence="3" key="1">
    <citation type="journal article" date="2022" name="Clin. Infect. Dis.">
        <title>Association between Clostridium innocuum and antibiotic-associated diarrhea in adults and children: A cross-sectional study and comparative genomics analysis.</title>
        <authorList>
            <person name="Cherny K.E."/>
            <person name="Muscat E.B."/>
            <person name="Balaji A."/>
            <person name="Mukherjee J."/>
            <person name="Ozer E.A."/>
            <person name="Angarone M.P."/>
            <person name="Hauser A.R."/>
            <person name="Sichel J.S."/>
            <person name="Amponsah E."/>
            <person name="Kociolek L.K."/>
        </authorList>
    </citation>
    <scope>NUCLEOTIDE SEQUENCE</scope>
    <source>
        <strain evidence="3">NU1-AC-029v</strain>
    </source>
</reference>
<accession>A0AAP2XXR9</accession>
<dbReference type="CDD" id="cd05826">
    <property type="entry name" value="Sortase_B"/>
    <property type="match status" value="1"/>
</dbReference>
<dbReference type="Proteomes" id="UP001203972">
    <property type="component" value="Unassembled WGS sequence"/>
</dbReference>
<dbReference type="InterPro" id="IPR005754">
    <property type="entry name" value="Sortase"/>
</dbReference>
<dbReference type="EMBL" id="JAKTMA010000031">
    <property type="protein sequence ID" value="MCR0234308.1"/>
    <property type="molecule type" value="Genomic_DNA"/>
</dbReference>
<dbReference type="Pfam" id="PF04203">
    <property type="entry name" value="Sortase"/>
    <property type="match status" value="1"/>
</dbReference>
<dbReference type="NCBIfam" id="TIGR03064">
    <property type="entry name" value="sortase_srtB"/>
    <property type="match status" value="1"/>
</dbReference>
<feature type="active site" description="Acyl-thioester intermediate" evidence="2">
    <location>
        <position position="244"/>
    </location>
</feature>
<dbReference type="GO" id="GO:0016787">
    <property type="term" value="F:hydrolase activity"/>
    <property type="evidence" value="ECO:0007669"/>
    <property type="project" value="UniProtKB-KW"/>
</dbReference>
<name>A0AAP2XXR9_CLOIN</name>
<gene>
    <name evidence="3" type="primary">srtB</name>
    <name evidence="3" type="ORF">MKC95_16180</name>
</gene>
<proteinExistence type="predicted"/>
<comment type="caution">
    <text evidence="3">The sequence shown here is derived from an EMBL/GenBank/DDBJ whole genome shotgun (WGS) entry which is preliminary data.</text>
</comment>
<evidence type="ECO:0000256" key="1">
    <source>
        <dbReference type="ARBA" id="ARBA00022801"/>
    </source>
</evidence>
<feature type="active site" description="Proton donor/acceptor" evidence="2">
    <location>
        <position position="146"/>
    </location>
</feature>
<organism evidence="3 4">
    <name type="scientific">Clostridium innocuum</name>
    <dbReference type="NCBI Taxonomy" id="1522"/>
    <lineage>
        <taxon>Bacteria</taxon>
        <taxon>Bacillati</taxon>
        <taxon>Bacillota</taxon>
        <taxon>Clostridia</taxon>
        <taxon>Eubacteriales</taxon>
        <taxon>Clostridiaceae</taxon>
        <taxon>Clostridium</taxon>
    </lineage>
</organism>
<keyword evidence="1 3" id="KW-0378">Hydrolase</keyword>
<protein>
    <submittedName>
        <fullName evidence="3">Class B sortase</fullName>
        <ecNumber evidence="3">3.4.22.71</ecNumber>
    </submittedName>
</protein>
<sequence>MNVKNYKTVICTAAAVAFLGAAFFCGFKIYSHYQQIDEQTEAFAEIAEVVENVEPEEEPPRDKDIPVSEGEDILAKYKELYLQNEDMVGWIAIDGTSINYPVMQSRNSPNFYLKHSFEKEYSDLGVPYIQEDCDLATSDNLIIYGHHIKGGRMFGALEDYKSKSFYEKHKTIQFDTLTEQGKYEIIAVFKTVAYSSQGYRYYDFVDAENEKEFDAYVGKCKELALYNTGVTAEYGDKLITLSTCEYSAQNGRLVVVAKKVN</sequence>
<dbReference type="InterPro" id="IPR023365">
    <property type="entry name" value="Sortase_dom-sf"/>
</dbReference>
<dbReference type="EC" id="3.4.22.71" evidence="3"/>
<evidence type="ECO:0000313" key="3">
    <source>
        <dbReference type="EMBL" id="MCR0234308.1"/>
    </source>
</evidence>
<dbReference type="InterPro" id="IPR009835">
    <property type="entry name" value="SrtB"/>
</dbReference>
<dbReference type="Gene3D" id="2.40.260.10">
    <property type="entry name" value="Sortase"/>
    <property type="match status" value="1"/>
</dbReference>
<dbReference type="AlphaFoldDB" id="A0AAP2XXR9"/>
<dbReference type="SUPFAM" id="SSF63817">
    <property type="entry name" value="Sortase"/>
    <property type="match status" value="1"/>
</dbReference>
<dbReference type="RefSeq" id="WP_008817974.1">
    <property type="nucleotide sequence ID" value="NZ_AP025565.1"/>
</dbReference>
<evidence type="ECO:0000313" key="4">
    <source>
        <dbReference type="Proteomes" id="UP001203972"/>
    </source>
</evidence>